<accession>A0A0F8YMV4</accession>
<proteinExistence type="predicted"/>
<protein>
    <submittedName>
        <fullName evidence="1">Uncharacterized protein</fullName>
    </submittedName>
</protein>
<dbReference type="EMBL" id="LAZR01052547">
    <property type="protein sequence ID" value="KKK82707.1"/>
    <property type="molecule type" value="Genomic_DNA"/>
</dbReference>
<dbReference type="PROSITE" id="PS51257">
    <property type="entry name" value="PROKAR_LIPOPROTEIN"/>
    <property type="match status" value="1"/>
</dbReference>
<dbReference type="AlphaFoldDB" id="A0A0F8YMV4"/>
<reference evidence="1" key="1">
    <citation type="journal article" date="2015" name="Nature">
        <title>Complex archaea that bridge the gap between prokaryotes and eukaryotes.</title>
        <authorList>
            <person name="Spang A."/>
            <person name="Saw J.H."/>
            <person name="Jorgensen S.L."/>
            <person name="Zaremba-Niedzwiedzka K."/>
            <person name="Martijn J."/>
            <person name="Lind A.E."/>
            <person name="van Eijk R."/>
            <person name="Schleper C."/>
            <person name="Guy L."/>
            <person name="Ettema T.J."/>
        </authorList>
    </citation>
    <scope>NUCLEOTIDE SEQUENCE</scope>
</reference>
<sequence length="132" mass="14608">MKSKIIALIIGVALLSSCAGIRGGISMISEENKLNFKLADKLVVDLHEIWPYMSGMYEASKDSLPPDLIKRARKVDKIMLKKDKTPVDISTMSKRDKGEVGTHFIILTGKSAKQIYEQFAPDIFTLLGLLGL</sequence>
<gene>
    <name evidence="1" type="ORF">LCGC14_2800700</name>
</gene>
<organism evidence="1">
    <name type="scientific">marine sediment metagenome</name>
    <dbReference type="NCBI Taxonomy" id="412755"/>
    <lineage>
        <taxon>unclassified sequences</taxon>
        <taxon>metagenomes</taxon>
        <taxon>ecological metagenomes</taxon>
    </lineage>
</organism>
<name>A0A0F8YMV4_9ZZZZ</name>
<comment type="caution">
    <text evidence="1">The sequence shown here is derived from an EMBL/GenBank/DDBJ whole genome shotgun (WGS) entry which is preliminary data.</text>
</comment>
<evidence type="ECO:0000313" key="1">
    <source>
        <dbReference type="EMBL" id="KKK82707.1"/>
    </source>
</evidence>